<organism evidence="1 2">
    <name type="scientific">Panagrolaimus sp. JU765</name>
    <dbReference type="NCBI Taxonomy" id="591449"/>
    <lineage>
        <taxon>Eukaryota</taxon>
        <taxon>Metazoa</taxon>
        <taxon>Ecdysozoa</taxon>
        <taxon>Nematoda</taxon>
        <taxon>Chromadorea</taxon>
        <taxon>Rhabditida</taxon>
        <taxon>Tylenchina</taxon>
        <taxon>Panagrolaimomorpha</taxon>
        <taxon>Panagrolaimoidea</taxon>
        <taxon>Panagrolaimidae</taxon>
        <taxon>Panagrolaimus</taxon>
    </lineage>
</organism>
<evidence type="ECO:0000313" key="2">
    <source>
        <dbReference type="WBParaSite" id="JU765_v2.g6295.t1"/>
    </source>
</evidence>
<reference evidence="2" key="1">
    <citation type="submission" date="2022-11" db="UniProtKB">
        <authorList>
            <consortium name="WormBaseParasite"/>
        </authorList>
    </citation>
    <scope>IDENTIFICATION</scope>
</reference>
<accession>A0AC34RF10</accession>
<dbReference type="WBParaSite" id="JU765_v2.g6295.t1">
    <property type="protein sequence ID" value="JU765_v2.g6295.t1"/>
    <property type="gene ID" value="JU765_v2.g6295"/>
</dbReference>
<protein>
    <submittedName>
        <fullName evidence="2">Uncharacterized protein</fullName>
    </submittedName>
</protein>
<dbReference type="Proteomes" id="UP000887576">
    <property type="component" value="Unplaced"/>
</dbReference>
<proteinExistence type="predicted"/>
<evidence type="ECO:0000313" key="1">
    <source>
        <dbReference type="Proteomes" id="UP000887576"/>
    </source>
</evidence>
<name>A0AC34RF10_9BILA</name>
<sequence length="160" mass="18537">MKLLVFVGLCTIFVIINGFEYGKDKVRTACWFDKGWLRGDTIDPNYYHYVHGKFDSTVFVRHCPYENRIHFHCKSGNVDPNAYLVIWDENDHGPDGWAGKTTLTHIEADGKSGYFDVYIPTKRLYGRGDIAHLYGKFIYPCNNVRDIRVGNLLLDNFSFE</sequence>